<dbReference type="GO" id="GO:0015288">
    <property type="term" value="F:porin activity"/>
    <property type="evidence" value="ECO:0007669"/>
    <property type="project" value="UniProtKB-KW"/>
</dbReference>
<evidence type="ECO:0000256" key="2">
    <source>
        <dbReference type="ARBA" id="ARBA00011233"/>
    </source>
</evidence>
<dbReference type="GO" id="GO:0009279">
    <property type="term" value="C:cell outer membrane"/>
    <property type="evidence" value="ECO:0007669"/>
    <property type="project" value="UniProtKB-SubCell"/>
</dbReference>
<accession>A0A096HGP3</accession>
<evidence type="ECO:0000313" key="14">
    <source>
        <dbReference type="Proteomes" id="UP000029553"/>
    </source>
</evidence>
<name>A0A096HGP3_COMTE</name>
<evidence type="ECO:0000256" key="4">
    <source>
        <dbReference type="ARBA" id="ARBA00022452"/>
    </source>
</evidence>
<evidence type="ECO:0000256" key="10">
    <source>
        <dbReference type="ARBA" id="ARBA00023237"/>
    </source>
</evidence>
<evidence type="ECO:0000256" key="5">
    <source>
        <dbReference type="ARBA" id="ARBA00022692"/>
    </source>
</evidence>
<dbReference type="InterPro" id="IPR033900">
    <property type="entry name" value="Gram_neg_porin_domain"/>
</dbReference>
<evidence type="ECO:0000256" key="8">
    <source>
        <dbReference type="ARBA" id="ARBA00023114"/>
    </source>
</evidence>
<evidence type="ECO:0000259" key="12">
    <source>
        <dbReference type="Pfam" id="PF13609"/>
    </source>
</evidence>
<feature type="signal peptide" evidence="11">
    <location>
        <begin position="1"/>
        <end position="20"/>
    </location>
</feature>
<keyword evidence="9" id="KW-0472">Membrane</keyword>
<dbReference type="PANTHER" id="PTHR34501">
    <property type="entry name" value="PROTEIN YDDL-RELATED"/>
    <property type="match status" value="1"/>
</dbReference>
<proteinExistence type="predicted"/>
<evidence type="ECO:0000313" key="13">
    <source>
        <dbReference type="EMBL" id="KGH28027.1"/>
    </source>
</evidence>
<evidence type="ECO:0000256" key="7">
    <source>
        <dbReference type="ARBA" id="ARBA00023065"/>
    </source>
</evidence>
<reference evidence="13 14" key="1">
    <citation type="submission" date="2013-09" db="EMBL/GenBank/DDBJ databases">
        <title>High correlation between genotypes and phenotypes of environmental bacteria Comamonas testosteroni strains.</title>
        <authorList>
            <person name="Liu L."/>
            <person name="Zhu W."/>
            <person name="Xia X."/>
            <person name="Xu B."/>
            <person name="Luo M."/>
            <person name="Wang G."/>
        </authorList>
    </citation>
    <scope>NUCLEOTIDE SEQUENCE [LARGE SCALE GENOMIC DNA]</scope>
    <source>
        <strain evidence="13 14">JL40</strain>
    </source>
</reference>
<dbReference type="AlphaFoldDB" id="A0A096HGP3"/>
<evidence type="ECO:0000256" key="11">
    <source>
        <dbReference type="SAM" id="SignalP"/>
    </source>
</evidence>
<evidence type="ECO:0000256" key="1">
    <source>
        <dbReference type="ARBA" id="ARBA00004571"/>
    </source>
</evidence>
<keyword evidence="7" id="KW-0406">Ion transport</keyword>
<dbReference type="Pfam" id="PF13609">
    <property type="entry name" value="Porin_4"/>
    <property type="match status" value="1"/>
</dbReference>
<keyword evidence="5" id="KW-0812">Transmembrane</keyword>
<feature type="domain" description="Porin" evidence="12">
    <location>
        <begin position="11"/>
        <end position="310"/>
    </location>
</feature>
<feature type="chain" id="PRO_5001918800" description="Porin domain-containing protein" evidence="11">
    <location>
        <begin position="21"/>
        <end position="345"/>
    </location>
</feature>
<keyword evidence="4" id="KW-1134">Transmembrane beta strand</keyword>
<dbReference type="SUPFAM" id="SSF56935">
    <property type="entry name" value="Porins"/>
    <property type="match status" value="1"/>
</dbReference>
<sequence>MSFTKLSAMPLALLPLITAAQTSGVELYGRIDLSLNAIKYQGEAGTRNTLSSDTSLFGLRGTEQLGGGLTAYFKLENGFQADTGMQTNPTTFFNREAYVGLRDNSLGSVQLGAQWSPFIFITGKSDPFARSQTGAQLSMLQGNAVRGYTAQLPNAVQYLSPTLFGGLNIRLLAQMREGTANKNIAASAEYTADRLYIGLAMDRIEAAVGAIGAQGTGSVSSQTTGLGATYRFDHFKLFGYLQHNKADSLESAKGYLVGATVPLGAGEFRASWIQNKRSLGDASLFAVGYAYNLSKRTMLYTSAALLSNKGSSRIAMFPSSQDMGTRAPALGQDLRGIQLGMRHTF</sequence>
<dbReference type="GO" id="GO:0006811">
    <property type="term" value="P:monoatomic ion transport"/>
    <property type="evidence" value="ECO:0007669"/>
    <property type="project" value="UniProtKB-KW"/>
</dbReference>
<evidence type="ECO:0000256" key="6">
    <source>
        <dbReference type="ARBA" id="ARBA00022729"/>
    </source>
</evidence>
<dbReference type="GO" id="GO:0046930">
    <property type="term" value="C:pore complex"/>
    <property type="evidence" value="ECO:0007669"/>
    <property type="project" value="UniProtKB-KW"/>
</dbReference>
<organism evidence="13 14">
    <name type="scientific">Comamonas testosteroni</name>
    <name type="common">Pseudomonas testosteroni</name>
    <dbReference type="NCBI Taxonomy" id="285"/>
    <lineage>
        <taxon>Bacteria</taxon>
        <taxon>Pseudomonadati</taxon>
        <taxon>Pseudomonadota</taxon>
        <taxon>Betaproteobacteria</taxon>
        <taxon>Burkholderiales</taxon>
        <taxon>Comamonadaceae</taxon>
        <taxon>Comamonas</taxon>
    </lineage>
</organism>
<dbReference type="PANTHER" id="PTHR34501:SF9">
    <property type="entry name" value="MAJOR OUTER MEMBRANE PROTEIN P.IA"/>
    <property type="match status" value="1"/>
</dbReference>
<comment type="subunit">
    <text evidence="2">Homotrimer.</text>
</comment>
<keyword evidence="8" id="KW-0626">Porin</keyword>
<dbReference type="CDD" id="cd00342">
    <property type="entry name" value="gram_neg_porins"/>
    <property type="match status" value="1"/>
</dbReference>
<dbReference type="EMBL" id="AWOR01000053">
    <property type="protein sequence ID" value="KGH28027.1"/>
    <property type="molecule type" value="Genomic_DNA"/>
</dbReference>
<keyword evidence="3" id="KW-0813">Transport</keyword>
<dbReference type="InterPro" id="IPR023614">
    <property type="entry name" value="Porin_dom_sf"/>
</dbReference>
<comment type="subcellular location">
    <subcellularLocation>
        <location evidence="1">Cell outer membrane</location>
        <topology evidence="1">Multi-pass membrane protein</topology>
    </subcellularLocation>
</comment>
<dbReference type="Proteomes" id="UP000029553">
    <property type="component" value="Unassembled WGS sequence"/>
</dbReference>
<dbReference type="InterPro" id="IPR050298">
    <property type="entry name" value="Gram-neg_bact_OMP"/>
</dbReference>
<protein>
    <recommendedName>
        <fullName evidence="12">Porin domain-containing protein</fullName>
    </recommendedName>
</protein>
<keyword evidence="6 11" id="KW-0732">Signal</keyword>
<keyword evidence="10" id="KW-0998">Cell outer membrane</keyword>
<dbReference type="RefSeq" id="WP_034371380.1">
    <property type="nucleotide sequence ID" value="NZ_AWOR01000053.1"/>
</dbReference>
<evidence type="ECO:0000256" key="9">
    <source>
        <dbReference type="ARBA" id="ARBA00023136"/>
    </source>
</evidence>
<comment type="caution">
    <text evidence="13">The sequence shown here is derived from an EMBL/GenBank/DDBJ whole genome shotgun (WGS) entry which is preliminary data.</text>
</comment>
<dbReference type="Gene3D" id="2.40.160.10">
    <property type="entry name" value="Porin"/>
    <property type="match status" value="1"/>
</dbReference>
<evidence type="ECO:0000256" key="3">
    <source>
        <dbReference type="ARBA" id="ARBA00022448"/>
    </source>
</evidence>
<gene>
    <name evidence="13" type="ORF">P353_16570</name>
</gene>